<dbReference type="InterPro" id="IPR050388">
    <property type="entry name" value="ABC_Ni/Peptide_Import"/>
</dbReference>
<dbReference type="Gene3D" id="3.40.50.300">
    <property type="entry name" value="P-loop containing nucleotide triphosphate hydrolases"/>
    <property type="match status" value="1"/>
</dbReference>
<feature type="domain" description="ABC transporter" evidence="8">
    <location>
        <begin position="23"/>
        <end position="274"/>
    </location>
</feature>
<dbReference type="NCBIfam" id="TIGR01727">
    <property type="entry name" value="oligo_HPY"/>
    <property type="match status" value="1"/>
</dbReference>
<evidence type="ECO:0000259" key="8">
    <source>
        <dbReference type="PROSITE" id="PS50893"/>
    </source>
</evidence>
<keyword evidence="7" id="KW-0472">Membrane</keyword>
<dbReference type="PROSITE" id="PS50893">
    <property type="entry name" value="ABC_TRANSPORTER_2"/>
    <property type="match status" value="1"/>
</dbReference>
<evidence type="ECO:0000256" key="4">
    <source>
        <dbReference type="ARBA" id="ARBA00022475"/>
    </source>
</evidence>
<dbReference type="GO" id="GO:0055085">
    <property type="term" value="P:transmembrane transport"/>
    <property type="evidence" value="ECO:0007669"/>
    <property type="project" value="UniProtKB-ARBA"/>
</dbReference>
<dbReference type="Proteomes" id="UP000199071">
    <property type="component" value="Unassembled WGS sequence"/>
</dbReference>
<keyword evidence="10" id="KW-1185">Reference proteome</keyword>
<evidence type="ECO:0000256" key="2">
    <source>
        <dbReference type="ARBA" id="ARBA00005417"/>
    </source>
</evidence>
<gene>
    <name evidence="9" type="ORF">SAMN02982931_02876</name>
</gene>
<reference evidence="9 10" key="1">
    <citation type="submission" date="2016-10" db="EMBL/GenBank/DDBJ databases">
        <authorList>
            <person name="de Groot N.N."/>
        </authorList>
    </citation>
    <scope>NUCLEOTIDE SEQUENCE [LARGE SCALE GENOMIC DNA]</scope>
    <source>
        <strain evidence="9 10">ATCC 35022</strain>
    </source>
</reference>
<organism evidence="9 10">
    <name type="scientific">Bauldia litoralis</name>
    <dbReference type="NCBI Taxonomy" id="665467"/>
    <lineage>
        <taxon>Bacteria</taxon>
        <taxon>Pseudomonadati</taxon>
        <taxon>Pseudomonadota</taxon>
        <taxon>Alphaproteobacteria</taxon>
        <taxon>Hyphomicrobiales</taxon>
        <taxon>Kaistiaceae</taxon>
        <taxon>Bauldia</taxon>
    </lineage>
</organism>
<comment type="similarity">
    <text evidence="2">Belongs to the ABC transporter superfamily.</text>
</comment>
<dbReference type="EMBL" id="FMXQ01000005">
    <property type="protein sequence ID" value="SDB37558.1"/>
    <property type="molecule type" value="Genomic_DNA"/>
</dbReference>
<dbReference type="PANTHER" id="PTHR43297:SF2">
    <property type="entry name" value="DIPEPTIDE TRANSPORT ATP-BINDING PROTEIN DPPD"/>
    <property type="match status" value="1"/>
</dbReference>
<dbReference type="AlphaFoldDB" id="A0A1G6CXJ4"/>
<dbReference type="GO" id="GO:0005886">
    <property type="term" value="C:plasma membrane"/>
    <property type="evidence" value="ECO:0007669"/>
    <property type="project" value="UniProtKB-SubCell"/>
</dbReference>
<accession>A0A1G6CXJ4</accession>
<protein>
    <submittedName>
        <fullName evidence="9">Peptide/nickel transport system ATP-binding protein</fullName>
    </submittedName>
</protein>
<keyword evidence="4" id="KW-1003">Cell membrane</keyword>
<name>A0A1G6CXJ4_9HYPH</name>
<proteinExistence type="inferred from homology"/>
<sequence>MDDTVADETARGDMTGIASEPVLRVDGLSVEFLTDPGPTRVVSDVSFAIGEGETLSLVGESGCGKSVTVMAILGLLEARRSRIAARAVRFQGRDLLAPGGKALRSVRGRGIGMIFQEPMTSLNPTMTVGEQIAEVLRFHLKLDRKAARARAIALLDRVRIPRAAERIDDYPFAFSGGMRQRVMIAMALACSPALLIADEPTTALDVTVQAEIFDLLRELQRETKTALLLITHDLGAVAEMADEVVVMYAGRIVERSPIAELFVRPEHPYTIGLLGASPEWQSDKRRLTPIRGRVPLPGDRLDGCRFAPRCPFVVDRCNSEIPPLAEIGPLHEAACWRAPLDPDQP</sequence>
<evidence type="ECO:0000256" key="7">
    <source>
        <dbReference type="ARBA" id="ARBA00023136"/>
    </source>
</evidence>
<dbReference type="GO" id="GO:0015833">
    <property type="term" value="P:peptide transport"/>
    <property type="evidence" value="ECO:0007669"/>
    <property type="project" value="InterPro"/>
</dbReference>
<keyword evidence="6 9" id="KW-0067">ATP-binding</keyword>
<dbReference type="Pfam" id="PF00005">
    <property type="entry name" value="ABC_tran"/>
    <property type="match status" value="1"/>
</dbReference>
<dbReference type="STRING" id="665467.SAMN02982931_02876"/>
<dbReference type="GO" id="GO:0005524">
    <property type="term" value="F:ATP binding"/>
    <property type="evidence" value="ECO:0007669"/>
    <property type="project" value="UniProtKB-KW"/>
</dbReference>
<dbReference type="CDD" id="cd03257">
    <property type="entry name" value="ABC_NikE_OppD_transporters"/>
    <property type="match status" value="1"/>
</dbReference>
<dbReference type="SUPFAM" id="SSF52540">
    <property type="entry name" value="P-loop containing nucleoside triphosphate hydrolases"/>
    <property type="match status" value="1"/>
</dbReference>
<dbReference type="InterPro" id="IPR017871">
    <property type="entry name" value="ABC_transporter-like_CS"/>
</dbReference>
<dbReference type="InterPro" id="IPR027417">
    <property type="entry name" value="P-loop_NTPase"/>
</dbReference>
<dbReference type="GO" id="GO:0016887">
    <property type="term" value="F:ATP hydrolysis activity"/>
    <property type="evidence" value="ECO:0007669"/>
    <property type="project" value="InterPro"/>
</dbReference>
<dbReference type="InterPro" id="IPR003439">
    <property type="entry name" value="ABC_transporter-like_ATP-bd"/>
</dbReference>
<evidence type="ECO:0000256" key="6">
    <source>
        <dbReference type="ARBA" id="ARBA00022840"/>
    </source>
</evidence>
<dbReference type="Pfam" id="PF08352">
    <property type="entry name" value="oligo_HPY"/>
    <property type="match status" value="1"/>
</dbReference>
<evidence type="ECO:0000256" key="1">
    <source>
        <dbReference type="ARBA" id="ARBA00004417"/>
    </source>
</evidence>
<dbReference type="InterPro" id="IPR013563">
    <property type="entry name" value="Oligopep_ABC_C"/>
</dbReference>
<dbReference type="SMART" id="SM00382">
    <property type="entry name" value="AAA"/>
    <property type="match status" value="1"/>
</dbReference>
<dbReference type="PROSITE" id="PS00211">
    <property type="entry name" value="ABC_TRANSPORTER_1"/>
    <property type="match status" value="1"/>
</dbReference>
<dbReference type="PANTHER" id="PTHR43297">
    <property type="entry name" value="OLIGOPEPTIDE TRANSPORT ATP-BINDING PROTEIN APPD"/>
    <property type="match status" value="1"/>
</dbReference>
<dbReference type="InterPro" id="IPR003593">
    <property type="entry name" value="AAA+_ATPase"/>
</dbReference>
<keyword evidence="5" id="KW-0547">Nucleotide-binding</keyword>
<evidence type="ECO:0000256" key="3">
    <source>
        <dbReference type="ARBA" id="ARBA00022448"/>
    </source>
</evidence>
<evidence type="ECO:0000313" key="9">
    <source>
        <dbReference type="EMBL" id="SDB37558.1"/>
    </source>
</evidence>
<evidence type="ECO:0000313" key="10">
    <source>
        <dbReference type="Proteomes" id="UP000199071"/>
    </source>
</evidence>
<evidence type="ECO:0000256" key="5">
    <source>
        <dbReference type="ARBA" id="ARBA00022741"/>
    </source>
</evidence>
<dbReference type="FunFam" id="3.40.50.300:FF:000016">
    <property type="entry name" value="Oligopeptide ABC transporter ATP-binding component"/>
    <property type="match status" value="1"/>
</dbReference>
<comment type="subcellular location">
    <subcellularLocation>
        <location evidence="1">Cell inner membrane</location>
        <topology evidence="1">Peripheral membrane protein</topology>
    </subcellularLocation>
</comment>
<keyword evidence="3" id="KW-0813">Transport</keyword>